<dbReference type="InterPro" id="IPR000222">
    <property type="entry name" value="PP2C_BS"/>
</dbReference>
<keyword evidence="5" id="KW-1133">Transmembrane helix</keyword>
<dbReference type="SMART" id="SM00331">
    <property type="entry name" value="PP2C_SIG"/>
    <property type="match status" value="1"/>
</dbReference>
<dbReference type="SMART" id="SM00332">
    <property type="entry name" value="PP2Cc"/>
    <property type="match status" value="1"/>
</dbReference>
<keyword evidence="5" id="KW-0472">Membrane</keyword>
<keyword evidence="3 4" id="KW-0904">Protein phosphatase</keyword>
<comment type="caution">
    <text evidence="7">The sequence shown here is derived from an EMBL/GenBank/DDBJ whole genome shotgun (WGS) entry which is preliminary data.</text>
</comment>
<dbReference type="PROSITE" id="PS51746">
    <property type="entry name" value="PPM_2"/>
    <property type="match status" value="1"/>
</dbReference>
<comment type="similarity">
    <text evidence="4">Belongs to the PP2C family.</text>
</comment>
<organism evidence="7 8">
    <name type="scientific">Stichopus japonicus</name>
    <name type="common">Sea cucumber</name>
    <dbReference type="NCBI Taxonomy" id="307972"/>
    <lineage>
        <taxon>Eukaryota</taxon>
        <taxon>Metazoa</taxon>
        <taxon>Echinodermata</taxon>
        <taxon>Eleutherozoa</taxon>
        <taxon>Echinozoa</taxon>
        <taxon>Holothuroidea</taxon>
        <taxon>Aspidochirotacea</taxon>
        <taxon>Aspidochirotida</taxon>
        <taxon>Stichopodidae</taxon>
        <taxon>Apostichopus</taxon>
    </lineage>
</organism>
<evidence type="ECO:0000256" key="5">
    <source>
        <dbReference type="SAM" id="Phobius"/>
    </source>
</evidence>
<keyword evidence="2 4" id="KW-0378">Hydrolase</keyword>
<dbReference type="Proteomes" id="UP000230750">
    <property type="component" value="Unassembled WGS sequence"/>
</dbReference>
<dbReference type="AlphaFoldDB" id="A0A2G8L746"/>
<name>A0A2G8L746_STIJA</name>
<dbReference type="STRING" id="307972.A0A2G8L746"/>
<dbReference type="InterPro" id="IPR015655">
    <property type="entry name" value="PP2C"/>
</dbReference>
<evidence type="ECO:0000256" key="4">
    <source>
        <dbReference type="RuleBase" id="RU003465"/>
    </source>
</evidence>
<dbReference type="Pfam" id="PF00481">
    <property type="entry name" value="PP2C"/>
    <property type="match status" value="1"/>
</dbReference>
<dbReference type="PROSITE" id="PS01032">
    <property type="entry name" value="PPM_1"/>
    <property type="match status" value="1"/>
</dbReference>
<dbReference type="EMBL" id="MRZV01000188">
    <property type="protein sequence ID" value="PIK56091.1"/>
    <property type="molecule type" value="Genomic_DNA"/>
</dbReference>
<evidence type="ECO:0000256" key="1">
    <source>
        <dbReference type="ARBA" id="ARBA00022723"/>
    </source>
</evidence>
<sequence length="371" mass="41425">MTLLAAMLRYIRNTLLRPEVLVIFVLCILLILYTSVRSDNWFLDKLTGLVFFVKDTPEGNSRRRYSGLNGGPGPPKLRFDPNEIYKDINSVVEEPVHDEVKGYSYEEDNMAVYAIQGRRPGMEDRFQYKKSENGEIQVYGVFDGHGGPAASSFTREHLLDAILDRIADEDDLSEADFPAILREEILSLDEQYIAVAKQTADFSGSTCVVGLIYKSKLYVANVGDSRAVMLKTSGQTIPLSADHKPDHEKERKRIEEAGGHIAFFGVWRVVGILATSRAIGDLPLKVRNFINAEADVVTLDTEEQEADFMIIATDGLWDVFTNEDATQLIRANMGSPFLGSKHAVIQAYLKGSWITNSNGNQAVSHRQEQLS</sequence>
<keyword evidence="8" id="KW-1185">Reference proteome</keyword>
<dbReference type="OrthoDB" id="343114at2759"/>
<protein>
    <recommendedName>
        <fullName evidence="6">PPM-type phosphatase domain-containing protein</fullName>
    </recommendedName>
</protein>
<reference evidence="7 8" key="1">
    <citation type="journal article" date="2017" name="PLoS Biol.">
        <title>The sea cucumber genome provides insights into morphological evolution and visceral regeneration.</title>
        <authorList>
            <person name="Zhang X."/>
            <person name="Sun L."/>
            <person name="Yuan J."/>
            <person name="Sun Y."/>
            <person name="Gao Y."/>
            <person name="Zhang L."/>
            <person name="Li S."/>
            <person name="Dai H."/>
            <person name="Hamel J.F."/>
            <person name="Liu C."/>
            <person name="Yu Y."/>
            <person name="Liu S."/>
            <person name="Lin W."/>
            <person name="Guo K."/>
            <person name="Jin S."/>
            <person name="Xu P."/>
            <person name="Storey K.B."/>
            <person name="Huan P."/>
            <person name="Zhang T."/>
            <person name="Zhou Y."/>
            <person name="Zhang J."/>
            <person name="Lin C."/>
            <person name="Li X."/>
            <person name="Xing L."/>
            <person name="Huo D."/>
            <person name="Sun M."/>
            <person name="Wang L."/>
            <person name="Mercier A."/>
            <person name="Li F."/>
            <person name="Yang H."/>
            <person name="Xiang J."/>
        </authorList>
    </citation>
    <scope>NUCLEOTIDE SEQUENCE [LARGE SCALE GENOMIC DNA]</scope>
    <source>
        <strain evidence="7">Shaxun</strain>
        <tissue evidence="7">Muscle</tissue>
    </source>
</reference>
<dbReference type="PANTHER" id="PTHR47992">
    <property type="entry name" value="PROTEIN PHOSPHATASE"/>
    <property type="match status" value="1"/>
</dbReference>
<proteinExistence type="inferred from homology"/>
<dbReference type="Gene3D" id="3.60.40.10">
    <property type="entry name" value="PPM-type phosphatase domain"/>
    <property type="match status" value="1"/>
</dbReference>
<dbReference type="InterPro" id="IPR036457">
    <property type="entry name" value="PPM-type-like_dom_sf"/>
</dbReference>
<dbReference type="GO" id="GO:0004722">
    <property type="term" value="F:protein serine/threonine phosphatase activity"/>
    <property type="evidence" value="ECO:0007669"/>
    <property type="project" value="InterPro"/>
</dbReference>
<dbReference type="CDD" id="cd00143">
    <property type="entry name" value="PP2Cc"/>
    <property type="match status" value="1"/>
</dbReference>
<gene>
    <name evidence="7" type="ORF">BSL78_06987</name>
</gene>
<evidence type="ECO:0000313" key="8">
    <source>
        <dbReference type="Proteomes" id="UP000230750"/>
    </source>
</evidence>
<evidence type="ECO:0000259" key="6">
    <source>
        <dbReference type="PROSITE" id="PS51746"/>
    </source>
</evidence>
<feature type="transmembrane region" description="Helical" evidence="5">
    <location>
        <begin position="20"/>
        <end position="36"/>
    </location>
</feature>
<keyword evidence="5" id="KW-0812">Transmembrane</keyword>
<feature type="domain" description="PPM-type phosphatase" evidence="6">
    <location>
        <begin position="109"/>
        <end position="371"/>
    </location>
</feature>
<dbReference type="GO" id="GO:0046872">
    <property type="term" value="F:metal ion binding"/>
    <property type="evidence" value="ECO:0007669"/>
    <property type="project" value="UniProtKB-KW"/>
</dbReference>
<dbReference type="SUPFAM" id="SSF81606">
    <property type="entry name" value="PP2C-like"/>
    <property type="match status" value="1"/>
</dbReference>
<evidence type="ECO:0000256" key="3">
    <source>
        <dbReference type="ARBA" id="ARBA00022912"/>
    </source>
</evidence>
<evidence type="ECO:0000313" key="7">
    <source>
        <dbReference type="EMBL" id="PIK56091.1"/>
    </source>
</evidence>
<dbReference type="InterPro" id="IPR001932">
    <property type="entry name" value="PPM-type_phosphatase-like_dom"/>
</dbReference>
<evidence type="ECO:0000256" key="2">
    <source>
        <dbReference type="ARBA" id="ARBA00022801"/>
    </source>
</evidence>
<accession>A0A2G8L746</accession>
<keyword evidence="1" id="KW-0479">Metal-binding</keyword>